<proteinExistence type="predicted"/>
<reference evidence="1 2" key="1">
    <citation type="submission" date="2024-09" db="EMBL/GenBank/DDBJ databases">
        <authorList>
            <person name="Sun Q."/>
            <person name="Mori K."/>
        </authorList>
    </citation>
    <scope>NUCLEOTIDE SEQUENCE [LARGE SCALE GENOMIC DNA]</scope>
    <source>
        <strain evidence="1 2">TBRC 1432</strain>
    </source>
</reference>
<dbReference type="RefSeq" id="WP_273936837.1">
    <property type="nucleotide sequence ID" value="NZ_CP097263.1"/>
</dbReference>
<organism evidence="1 2">
    <name type="scientific">Kutzneria chonburiensis</name>
    <dbReference type="NCBI Taxonomy" id="1483604"/>
    <lineage>
        <taxon>Bacteria</taxon>
        <taxon>Bacillati</taxon>
        <taxon>Actinomycetota</taxon>
        <taxon>Actinomycetes</taxon>
        <taxon>Pseudonocardiales</taxon>
        <taxon>Pseudonocardiaceae</taxon>
        <taxon>Kutzneria</taxon>
    </lineage>
</organism>
<gene>
    <name evidence="1" type="ORF">ACFFH7_34175</name>
</gene>
<name>A0ABV6N2J9_9PSEU</name>
<evidence type="ECO:0008006" key="3">
    <source>
        <dbReference type="Google" id="ProtNLM"/>
    </source>
</evidence>
<keyword evidence="2" id="KW-1185">Reference proteome</keyword>
<evidence type="ECO:0000313" key="2">
    <source>
        <dbReference type="Proteomes" id="UP001589810"/>
    </source>
</evidence>
<comment type="caution">
    <text evidence="1">The sequence shown here is derived from an EMBL/GenBank/DDBJ whole genome shotgun (WGS) entry which is preliminary data.</text>
</comment>
<accession>A0ABV6N2J9</accession>
<dbReference type="EMBL" id="JBHLUD010000013">
    <property type="protein sequence ID" value="MFC0546599.1"/>
    <property type="molecule type" value="Genomic_DNA"/>
</dbReference>
<evidence type="ECO:0000313" key="1">
    <source>
        <dbReference type="EMBL" id="MFC0546599.1"/>
    </source>
</evidence>
<protein>
    <recommendedName>
        <fullName evidence="3">Polyketide cyclase</fullName>
    </recommendedName>
</protein>
<sequence>MTDSYEQYCYSMVDGRKFETALTVDPDVIDIYWFDDDPPMVGFEKYAPDLYIRHTPIAESTGVFRVEWRCEYRGEPFMVTGSEGDSLWVYYLGGSEPKARELGLTIEERFVATGKFPKSEVENLREVTTQVWPYEAEQGK</sequence>
<dbReference type="Proteomes" id="UP001589810">
    <property type="component" value="Unassembled WGS sequence"/>
</dbReference>